<dbReference type="NCBIfam" id="TIGR02276">
    <property type="entry name" value="beta_rpt_yvtn"/>
    <property type="match status" value="1"/>
</dbReference>
<dbReference type="Pfam" id="PF04185">
    <property type="entry name" value="Phosphoesterase"/>
    <property type="match status" value="1"/>
</dbReference>
<dbReference type="PANTHER" id="PTHR47197:SF3">
    <property type="entry name" value="DIHYDRO-HEME D1 DEHYDROGENASE"/>
    <property type="match status" value="1"/>
</dbReference>
<dbReference type="InterPro" id="IPR011048">
    <property type="entry name" value="Haem_d1_sf"/>
</dbReference>
<dbReference type="InterPro" id="IPR019405">
    <property type="entry name" value="Lactonase_7-beta_prop"/>
</dbReference>
<reference evidence="2 3" key="1">
    <citation type="submission" date="2020-09" db="EMBL/GenBank/DDBJ databases">
        <title>Novel species of Mucilaginibacter isolated from a glacier on the Tibetan Plateau.</title>
        <authorList>
            <person name="Liu Q."/>
            <person name="Xin Y.-H."/>
        </authorList>
    </citation>
    <scope>NUCLEOTIDE SEQUENCE [LARGE SCALE GENOMIC DNA]</scope>
    <source>
        <strain evidence="2 3">ZT4R22</strain>
    </source>
</reference>
<dbReference type="Gene3D" id="2.130.10.10">
    <property type="entry name" value="YVTN repeat-like/Quinoprotein amine dehydrogenase"/>
    <property type="match status" value="2"/>
</dbReference>
<dbReference type="EMBL" id="JACWMY010000001">
    <property type="protein sequence ID" value="MBD1362702.1"/>
    <property type="molecule type" value="Genomic_DNA"/>
</dbReference>
<keyword evidence="3" id="KW-1185">Reference proteome</keyword>
<evidence type="ECO:0000313" key="3">
    <source>
        <dbReference type="Proteomes" id="UP000606600"/>
    </source>
</evidence>
<sequence>MLCFYAQAQVPGKIKSSGQVLLPNGWKLSPAGRSLATGDLPLNMQLSASGRLLAVTNNGQSTQSVQLFDPKSEKLLDERILAKSWYGLAFSHNGQHLYVSGGYDNLVLDFNIESNKLGKADTIKLGLPFPKGKICPTGLAITKTNTRLYAVTKEDSSLYVLDPIAHSVIKKVPLPGMAYACTLSPNEKTLYISLWGLGKIALYNTDTQSIESTINTGDHPNELLLNKKGTVLFVANANDNTVSVIDIKTGKVHETISTVLYPTKLAGSTTNGLALSADERTLYVANADNNCLAVFDVTKPGNSKSLGFIPVGWYPTNIKTLGSKIIVANGKGLTSKANPHGPQPFARDNNIGEHVGQTAKSEIQYIGGLFKGSLSFIDGPKPEQQKLYTRQVYANTPFNTKRTITADGEAGNPIPRKVGEKSPIKYVFYIIKENRTYDQVLGDMPNGNGDTSLCIFGRKITPNQHAFADQFVLLDNFYVDAEVSADGHNWSMAAYATDVIEKTWPTNYSARGPAYSGAASGPRDGYIWDYCQRAGVTYRSYGEFGSYAKAQIKSLQGHMSPRSPGFNMKIKDQVRADAWEHDFDSLLVNNAVPQFSTLRISDYHTSGQKIGEYSPIAAVADNDLAVGRIIEHLSQSAIWKESVVFILEDDAQAGPDHVDAHRSPAYVIGPYVKRNAVIHGMYSTSGMLRTIELILGLPPMSQYDAGALPMYDCFTSKPDFSPYKKIDAQVDIDVRNVAVNQSSKRSESFNLANEDKVPDRDMNEVIWKAVKGENAVMPAPKRSAFVILEQKKEDDDD</sequence>
<protein>
    <submittedName>
        <fullName evidence="2">Bifunctional YncE family protein/alkaline phosphatase family protein</fullName>
    </submittedName>
</protein>
<accession>A0ABR7WN17</accession>
<dbReference type="PANTHER" id="PTHR47197">
    <property type="entry name" value="PROTEIN NIRF"/>
    <property type="match status" value="1"/>
</dbReference>
<dbReference type="InterPro" id="IPR011964">
    <property type="entry name" value="YVTN_b-propeller_repeat"/>
</dbReference>
<organism evidence="2 3">
    <name type="scientific">Mucilaginibacter pankratovii</name>
    <dbReference type="NCBI Taxonomy" id="2772110"/>
    <lineage>
        <taxon>Bacteria</taxon>
        <taxon>Pseudomonadati</taxon>
        <taxon>Bacteroidota</taxon>
        <taxon>Sphingobacteriia</taxon>
        <taxon>Sphingobacteriales</taxon>
        <taxon>Sphingobacteriaceae</taxon>
        <taxon>Mucilaginibacter</taxon>
    </lineage>
</organism>
<dbReference type="InterPro" id="IPR017850">
    <property type="entry name" value="Alkaline_phosphatase_core_sf"/>
</dbReference>
<dbReference type="Proteomes" id="UP000606600">
    <property type="component" value="Unassembled WGS sequence"/>
</dbReference>
<gene>
    <name evidence="2" type="ORF">IDJ77_02670</name>
</gene>
<evidence type="ECO:0000256" key="1">
    <source>
        <dbReference type="ARBA" id="ARBA00022801"/>
    </source>
</evidence>
<proteinExistence type="predicted"/>
<dbReference type="Pfam" id="PF10282">
    <property type="entry name" value="Lactonase"/>
    <property type="match status" value="1"/>
</dbReference>
<dbReference type="InterPro" id="IPR051200">
    <property type="entry name" value="Host-pathogen_enzymatic-act"/>
</dbReference>
<dbReference type="Gene3D" id="3.40.720.10">
    <property type="entry name" value="Alkaline Phosphatase, subunit A"/>
    <property type="match status" value="1"/>
</dbReference>
<comment type="caution">
    <text evidence="2">The sequence shown here is derived from an EMBL/GenBank/DDBJ whole genome shotgun (WGS) entry which is preliminary data.</text>
</comment>
<dbReference type="InterPro" id="IPR007312">
    <property type="entry name" value="Phosphoesterase"/>
</dbReference>
<evidence type="ECO:0000313" key="2">
    <source>
        <dbReference type="EMBL" id="MBD1362702.1"/>
    </source>
</evidence>
<dbReference type="SUPFAM" id="SSF51004">
    <property type="entry name" value="C-terminal (heme d1) domain of cytochrome cd1-nitrite reductase"/>
    <property type="match status" value="1"/>
</dbReference>
<dbReference type="InterPro" id="IPR015943">
    <property type="entry name" value="WD40/YVTN_repeat-like_dom_sf"/>
</dbReference>
<dbReference type="SUPFAM" id="SSF53649">
    <property type="entry name" value="Alkaline phosphatase-like"/>
    <property type="match status" value="1"/>
</dbReference>
<name>A0ABR7WN17_9SPHI</name>
<keyword evidence="1" id="KW-0378">Hydrolase</keyword>